<dbReference type="EMBL" id="CP017146">
    <property type="protein sequence ID" value="QHO71197.1"/>
    <property type="molecule type" value="Genomic_DNA"/>
</dbReference>
<feature type="repeat" description="TPR" evidence="1">
    <location>
        <begin position="104"/>
        <end position="137"/>
    </location>
</feature>
<gene>
    <name evidence="3" type="ORF">BHD05_13140</name>
</gene>
<evidence type="ECO:0000313" key="4">
    <source>
        <dbReference type="Proteomes" id="UP000464507"/>
    </source>
</evidence>
<dbReference type="InterPro" id="IPR019734">
    <property type="entry name" value="TPR_rpt"/>
</dbReference>
<accession>A0A7L5ALF2</accession>
<organism evidence="3 4">
    <name type="scientific">Marisediminicola antarctica</name>
    <dbReference type="NCBI Taxonomy" id="674079"/>
    <lineage>
        <taxon>Bacteria</taxon>
        <taxon>Bacillati</taxon>
        <taxon>Actinomycetota</taxon>
        <taxon>Actinomycetes</taxon>
        <taxon>Micrococcales</taxon>
        <taxon>Microbacteriaceae</taxon>
        <taxon>Marisediminicola</taxon>
    </lineage>
</organism>
<keyword evidence="4" id="KW-1185">Reference proteome</keyword>
<keyword evidence="1" id="KW-0802">TPR repeat</keyword>
<dbReference type="PROSITE" id="PS50005">
    <property type="entry name" value="TPR"/>
    <property type="match status" value="1"/>
</dbReference>
<reference evidence="3 4" key="1">
    <citation type="submission" date="2016-09" db="EMBL/GenBank/DDBJ databases">
        <title>Complete genome sequence of microbes from the polar regions.</title>
        <authorList>
            <person name="Liao L."/>
            <person name="Chen B."/>
        </authorList>
    </citation>
    <scope>NUCLEOTIDE SEQUENCE [LARGE SCALE GENOMIC DNA]</scope>
    <source>
        <strain evidence="3 4">ZS314</strain>
    </source>
</reference>
<evidence type="ECO:0000313" key="3">
    <source>
        <dbReference type="EMBL" id="QHO71197.1"/>
    </source>
</evidence>
<sequence length="138" mass="15060">MALLLLLYLVVVTQLAVRLIVVDDPVSRGIGIALLVLPLLGFWALVAEVLFGVRSQRLGAIVASEGPLPADTLPLRPSGRPDRGAADVDFPRYQAEVENDPGNWKAWFRLGLAYDACGDRRRARQSIRRAISLSRATA</sequence>
<dbReference type="SUPFAM" id="SSF48452">
    <property type="entry name" value="TPR-like"/>
    <property type="match status" value="1"/>
</dbReference>
<dbReference type="Proteomes" id="UP000464507">
    <property type="component" value="Chromosome"/>
</dbReference>
<protein>
    <recommendedName>
        <fullName evidence="5">Tetratricopeptide repeat protein</fullName>
    </recommendedName>
</protein>
<proteinExistence type="predicted"/>
<dbReference type="Gene3D" id="1.25.40.10">
    <property type="entry name" value="Tetratricopeptide repeat domain"/>
    <property type="match status" value="1"/>
</dbReference>
<keyword evidence="2" id="KW-0812">Transmembrane</keyword>
<evidence type="ECO:0000256" key="2">
    <source>
        <dbReference type="SAM" id="Phobius"/>
    </source>
</evidence>
<dbReference type="AlphaFoldDB" id="A0A7L5ALF2"/>
<evidence type="ECO:0008006" key="5">
    <source>
        <dbReference type="Google" id="ProtNLM"/>
    </source>
</evidence>
<dbReference type="KEGG" id="mant:BHD05_13140"/>
<feature type="transmembrane region" description="Helical" evidence="2">
    <location>
        <begin position="28"/>
        <end position="51"/>
    </location>
</feature>
<name>A0A7L5ALF2_9MICO</name>
<keyword evidence="2" id="KW-0472">Membrane</keyword>
<evidence type="ECO:0000256" key="1">
    <source>
        <dbReference type="PROSITE-ProRule" id="PRU00339"/>
    </source>
</evidence>
<keyword evidence="2" id="KW-1133">Transmembrane helix</keyword>
<dbReference type="InterPro" id="IPR011990">
    <property type="entry name" value="TPR-like_helical_dom_sf"/>
</dbReference>